<reference evidence="2" key="1">
    <citation type="submission" date="2022-07" db="EMBL/GenBank/DDBJ databases">
        <title>Fungi with potential for degradation of polypropylene.</title>
        <authorList>
            <person name="Gostincar C."/>
        </authorList>
    </citation>
    <scope>NUCLEOTIDE SEQUENCE</scope>
    <source>
        <strain evidence="2">EXF-13308</strain>
    </source>
</reference>
<gene>
    <name evidence="2" type="ORF">NKR23_g211</name>
</gene>
<accession>A0AA38VXL0</accession>
<evidence type="ECO:0000313" key="3">
    <source>
        <dbReference type="Proteomes" id="UP001174694"/>
    </source>
</evidence>
<dbReference type="EMBL" id="JANBVO010000001">
    <property type="protein sequence ID" value="KAJ9157614.1"/>
    <property type="molecule type" value="Genomic_DNA"/>
</dbReference>
<sequence length="358" mass="39834">MASPRITVDPDGDLVLKFRGTEPPKGVTPATDGKENTAPEPVELLVSSKVMSLASPFFKVILQGRFKEGAEFVERKGSLDPYMLDLPEDDGEAGTILAKILHYDLNDIAARPSTSCLEKLAFMCDKYRCPGVLRFCGGIWLRDWVLVYENGSIFGGPSIDDLCRLLIFAYVADLASEFNDIAWKLFLSHKGPLTGNFTQAVVLVDHPLLGHDIAQHLDAERSKCCDMLHKGISAPLNRSWSTQNSGCFRAAKAIGAYLKSLRETNFLPYDLEFTQHKFSDLLAKSSSVPITNLSQFQCTLYNCTCQNELTYWLTTDFREQVRLISDKRKSFVCLDCIKTEGKSAEDGVCRAKHSKPAL</sequence>
<organism evidence="2 3">
    <name type="scientific">Pleurostoma richardsiae</name>
    <dbReference type="NCBI Taxonomy" id="41990"/>
    <lineage>
        <taxon>Eukaryota</taxon>
        <taxon>Fungi</taxon>
        <taxon>Dikarya</taxon>
        <taxon>Ascomycota</taxon>
        <taxon>Pezizomycotina</taxon>
        <taxon>Sordariomycetes</taxon>
        <taxon>Sordariomycetidae</taxon>
        <taxon>Calosphaeriales</taxon>
        <taxon>Pleurostomataceae</taxon>
        <taxon>Pleurostoma</taxon>
    </lineage>
</organism>
<dbReference type="Proteomes" id="UP001174694">
    <property type="component" value="Unassembled WGS sequence"/>
</dbReference>
<dbReference type="AlphaFoldDB" id="A0AA38VXL0"/>
<evidence type="ECO:0000313" key="2">
    <source>
        <dbReference type="EMBL" id="KAJ9157614.1"/>
    </source>
</evidence>
<proteinExistence type="predicted"/>
<feature type="region of interest" description="Disordered" evidence="1">
    <location>
        <begin position="1"/>
        <end position="37"/>
    </location>
</feature>
<comment type="caution">
    <text evidence="2">The sequence shown here is derived from an EMBL/GenBank/DDBJ whole genome shotgun (WGS) entry which is preliminary data.</text>
</comment>
<name>A0AA38VXL0_9PEZI</name>
<protein>
    <submittedName>
        <fullName evidence="2">BTB/POZ domain-containing protein</fullName>
    </submittedName>
</protein>
<keyword evidence="3" id="KW-1185">Reference proteome</keyword>
<evidence type="ECO:0000256" key="1">
    <source>
        <dbReference type="SAM" id="MobiDB-lite"/>
    </source>
</evidence>